<dbReference type="SUPFAM" id="SSF48452">
    <property type="entry name" value="TPR-like"/>
    <property type="match status" value="1"/>
</dbReference>
<dbReference type="GO" id="GO:0030313">
    <property type="term" value="C:cell envelope"/>
    <property type="evidence" value="ECO:0007669"/>
    <property type="project" value="UniProtKB-SubCell"/>
</dbReference>
<dbReference type="GO" id="GO:0017004">
    <property type="term" value="P:cytochrome complex assembly"/>
    <property type="evidence" value="ECO:0007669"/>
    <property type="project" value="UniProtKB-KW"/>
</dbReference>
<dbReference type="InterPro" id="IPR056412">
    <property type="entry name" value="Ig_CycH"/>
</dbReference>
<feature type="region of interest" description="Disordered" evidence="6">
    <location>
        <begin position="376"/>
        <end position="396"/>
    </location>
</feature>
<evidence type="ECO:0000259" key="9">
    <source>
        <dbReference type="Pfam" id="PF23914"/>
    </source>
</evidence>
<evidence type="ECO:0000313" key="11">
    <source>
        <dbReference type="Proteomes" id="UP000198749"/>
    </source>
</evidence>
<sequence length="417" mass="45445">MTALWLGIALLSLLAVAFVLVPVYRGRQVEDAVQPDVDRRELNINIYQERLAELDAERSAGSLDQENYDFLKLELERNLLQDVDDTVASSSKPVRITRQSIITAFLLAALIPAMGLAIYSQYGRSGDLAVAMNRPADPFNGRKPTVEEAITALQERLKEEPENPEGWYLLANTFMSMQNFSAAADGYGKALKYLPEDAPQYAGVNGQYAQALFFANSGKMNQQIRSEVDKTLSLDPFDVTALGLLGIESYESEDYRAAMEFWRKALTNASTEQADSLKSGIISARDKLIAAGETVPDLPELAEVKIQLAVSLSPELKSRVTPDMTVFIFARPVGGRMPLAAKRVTVADLPLNIVLDDSMAMSPQAKLSGAETVEVTARVSASGQPTPQPGDLSGTISPVAVHDQVDILELSIDHIVE</sequence>
<feature type="repeat" description="TPR" evidence="5">
    <location>
        <begin position="164"/>
        <end position="197"/>
    </location>
</feature>
<protein>
    <submittedName>
        <fullName evidence="10">Cytochrome c-type biogenesis protein CcmH</fullName>
    </submittedName>
</protein>
<keyword evidence="11" id="KW-1185">Reference proteome</keyword>
<dbReference type="STRING" id="355243.SAMN03080615_03798"/>
<keyword evidence="7" id="KW-0472">Membrane</keyword>
<keyword evidence="2" id="KW-0677">Repeat</keyword>
<dbReference type="InterPro" id="IPR017560">
    <property type="entry name" value="Cyt_c_biogenesis_CcmI"/>
</dbReference>
<evidence type="ECO:0000256" key="6">
    <source>
        <dbReference type="SAM" id="MobiDB-lite"/>
    </source>
</evidence>
<feature type="domain" description="Cytochrome c-type biogenesis protein H Ig-like" evidence="8">
    <location>
        <begin position="306"/>
        <end position="413"/>
    </location>
</feature>
<dbReference type="Gene3D" id="1.25.40.10">
    <property type="entry name" value="Tetratricopeptide repeat domain"/>
    <property type="match status" value="1"/>
</dbReference>
<evidence type="ECO:0000259" key="8">
    <source>
        <dbReference type="Pfam" id="PF23892"/>
    </source>
</evidence>
<proteinExistence type="predicted"/>
<keyword evidence="7" id="KW-0812">Transmembrane</keyword>
<dbReference type="InterPro" id="IPR051263">
    <property type="entry name" value="C-type_cytochrome_biogenesis"/>
</dbReference>
<feature type="transmembrane region" description="Helical" evidence="7">
    <location>
        <begin position="101"/>
        <end position="119"/>
    </location>
</feature>
<gene>
    <name evidence="10" type="ORF">SAMN03080615_03798</name>
</gene>
<dbReference type="InterPro" id="IPR056413">
    <property type="entry name" value="TPR_CcmH_CycH"/>
</dbReference>
<keyword evidence="3" id="KW-0201">Cytochrome c-type biogenesis</keyword>
<dbReference type="PANTHER" id="PTHR47870">
    <property type="entry name" value="CYTOCHROME C-TYPE BIOGENESIS PROTEIN CCMH"/>
    <property type="match status" value="1"/>
</dbReference>
<evidence type="ECO:0000256" key="2">
    <source>
        <dbReference type="ARBA" id="ARBA00022737"/>
    </source>
</evidence>
<name>A0A1H9L6B2_9GAMM</name>
<organism evidence="10 11">
    <name type="scientific">Amphritea atlantica</name>
    <dbReference type="NCBI Taxonomy" id="355243"/>
    <lineage>
        <taxon>Bacteria</taxon>
        <taxon>Pseudomonadati</taxon>
        <taxon>Pseudomonadota</taxon>
        <taxon>Gammaproteobacteria</taxon>
        <taxon>Oceanospirillales</taxon>
        <taxon>Oceanospirillaceae</taxon>
        <taxon>Amphritea</taxon>
    </lineage>
</organism>
<evidence type="ECO:0000256" key="3">
    <source>
        <dbReference type="ARBA" id="ARBA00022748"/>
    </source>
</evidence>
<feature type="domain" description="Cytochrome c-type biogenesis protein H TPR" evidence="9">
    <location>
        <begin position="148"/>
        <end position="268"/>
    </location>
</feature>
<dbReference type="SMART" id="SM00028">
    <property type="entry name" value="TPR"/>
    <property type="match status" value="2"/>
</dbReference>
<keyword evidence="7" id="KW-1133">Transmembrane helix</keyword>
<dbReference type="Proteomes" id="UP000198749">
    <property type="component" value="Unassembled WGS sequence"/>
</dbReference>
<comment type="subcellular location">
    <subcellularLocation>
        <location evidence="1">Cell envelope</location>
    </subcellularLocation>
</comment>
<dbReference type="Pfam" id="PF23914">
    <property type="entry name" value="TPR_CcmH_CycH"/>
    <property type="match status" value="1"/>
</dbReference>
<dbReference type="GO" id="GO:0005886">
    <property type="term" value="C:plasma membrane"/>
    <property type="evidence" value="ECO:0007669"/>
    <property type="project" value="TreeGrafter"/>
</dbReference>
<dbReference type="EMBL" id="FOGB01000016">
    <property type="protein sequence ID" value="SER07022.1"/>
    <property type="molecule type" value="Genomic_DNA"/>
</dbReference>
<dbReference type="Pfam" id="PF23892">
    <property type="entry name" value="Ig_CycH"/>
    <property type="match status" value="1"/>
</dbReference>
<dbReference type="NCBIfam" id="TIGR03142">
    <property type="entry name" value="cytochro_ccmI"/>
    <property type="match status" value="1"/>
</dbReference>
<evidence type="ECO:0000256" key="7">
    <source>
        <dbReference type="SAM" id="Phobius"/>
    </source>
</evidence>
<dbReference type="PROSITE" id="PS50005">
    <property type="entry name" value="TPR"/>
    <property type="match status" value="1"/>
</dbReference>
<dbReference type="InterPro" id="IPR019734">
    <property type="entry name" value="TPR_rpt"/>
</dbReference>
<evidence type="ECO:0000256" key="4">
    <source>
        <dbReference type="ARBA" id="ARBA00022803"/>
    </source>
</evidence>
<accession>A0A1H9L6B2</accession>
<dbReference type="InterPro" id="IPR011990">
    <property type="entry name" value="TPR-like_helical_dom_sf"/>
</dbReference>
<dbReference type="AlphaFoldDB" id="A0A1H9L6B2"/>
<evidence type="ECO:0000256" key="1">
    <source>
        <dbReference type="ARBA" id="ARBA00004196"/>
    </source>
</evidence>
<keyword evidence="4 5" id="KW-0802">TPR repeat</keyword>
<dbReference type="PANTHER" id="PTHR47870:SF4">
    <property type="entry name" value="CYTOCHROME C-TYPE BIOGENESIS PROTEIN CYCH"/>
    <property type="match status" value="1"/>
</dbReference>
<evidence type="ECO:0000256" key="5">
    <source>
        <dbReference type="PROSITE-ProRule" id="PRU00339"/>
    </source>
</evidence>
<reference evidence="11" key="1">
    <citation type="submission" date="2016-10" db="EMBL/GenBank/DDBJ databases">
        <authorList>
            <person name="Varghese N."/>
            <person name="Submissions S."/>
        </authorList>
    </citation>
    <scope>NUCLEOTIDE SEQUENCE [LARGE SCALE GENOMIC DNA]</scope>
    <source>
        <strain evidence="11">DSM 18887</strain>
    </source>
</reference>
<dbReference type="OrthoDB" id="9776053at2"/>
<evidence type="ECO:0000313" key="10">
    <source>
        <dbReference type="EMBL" id="SER07022.1"/>
    </source>
</evidence>
<dbReference type="RefSeq" id="WP_091361358.1">
    <property type="nucleotide sequence ID" value="NZ_AP025284.1"/>
</dbReference>